<keyword evidence="2" id="KW-1185">Reference proteome</keyword>
<protein>
    <submittedName>
        <fullName evidence="1">Uncharacterized protein</fullName>
    </submittedName>
</protein>
<sequence>MPSPVALSIWPGSLQPLLNQVFARTCKLSRDVVACSHGSAGQVVSRENAPPKR</sequence>
<organism evidence="1 2">
    <name type="scientific">Melanomma pulvis-pyrius CBS 109.77</name>
    <dbReference type="NCBI Taxonomy" id="1314802"/>
    <lineage>
        <taxon>Eukaryota</taxon>
        <taxon>Fungi</taxon>
        <taxon>Dikarya</taxon>
        <taxon>Ascomycota</taxon>
        <taxon>Pezizomycotina</taxon>
        <taxon>Dothideomycetes</taxon>
        <taxon>Pleosporomycetidae</taxon>
        <taxon>Pleosporales</taxon>
        <taxon>Melanommataceae</taxon>
        <taxon>Melanomma</taxon>
    </lineage>
</organism>
<dbReference type="AlphaFoldDB" id="A0A6A6XLH2"/>
<evidence type="ECO:0000313" key="2">
    <source>
        <dbReference type="Proteomes" id="UP000799757"/>
    </source>
</evidence>
<dbReference type="EMBL" id="MU001809">
    <property type="protein sequence ID" value="KAF2797341.1"/>
    <property type="molecule type" value="Genomic_DNA"/>
</dbReference>
<gene>
    <name evidence="1" type="ORF">K505DRAFT_322673</name>
</gene>
<evidence type="ECO:0000313" key="1">
    <source>
        <dbReference type="EMBL" id="KAF2797341.1"/>
    </source>
</evidence>
<reference evidence="1" key="1">
    <citation type="journal article" date="2020" name="Stud. Mycol.">
        <title>101 Dothideomycetes genomes: a test case for predicting lifestyles and emergence of pathogens.</title>
        <authorList>
            <person name="Haridas S."/>
            <person name="Albert R."/>
            <person name="Binder M."/>
            <person name="Bloem J."/>
            <person name="Labutti K."/>
            <person name="Salamov A."/>
            <person name="Andreopoulos B."/>
            <person name="Baker S."/>
            <person name="Barry K."/>
            <person name="Bills G."/>
            <person name="Bluhm B."/>
            <person name="Cannon C."/>
            <person name="Castanera R."/>
            <person name="Culley D."/>
            <person name="Daum C."/>
            <person name="Ezra D."/>
            <person name="Gonzalez J."/>
            <person name="Henrissat B."/>
            <person name="Kuo A."/>
            <person name="Liang C."/>
            <person name="Lipzen A."/>
            <person name="Lutzoni F."/>
            <person name="Magnuson J."/>
            <person name="Mondo S."/>
            <person name="Nolan M."/>
            <person name="Ohm R."/>
            <person name="Pangilinan J."/>
            <person name="Park H.-J."/>
            <person name="Ramirez L."/>
            <person name="Alfaro M."/>
            <person name="Sun H."/>
            <person name="Tritt A."/>
            <person name="Yoshinaga Y."/>
            <person name="Zwiers L.-H."/>
            <person name="Turgeon B."/>
            <person name="Goodwin S."/>
            <person name="Spatafora J."/>
            <person name="Crous P."/>
            <person name="Grigoriev I."/>
        </authorList>
    </citation>
    <scope>NUCLEOTIDE SEQUENCE</scope>
    <source>
        <strain evidence="1">CBS 109.77</strain>
    </source>
</reference>
<name>A0A6A6XLH2_9PLEO</name>
<accession>A0A6A6XLH2</accession>
<proteinExistence type="predicted"/>
<dbReference type="Proteomes" id="UP000799757">
    <property type="component" value="Unassembled WGS sequence"/>
</dbReference>